<dbReference type="InterPro" id="IPR038765">
    <property type="entry name" value="Papain-like_cys_pep_sf"/>
</dbReference>
<dbReference type="InterPro" id="IPR001447">
    <property type="entry name" value="Arylamine_N-AcTrfase"/>
</dbReference>
<dbReference type="Gene3D" id="3.30.2140.20">
    <property type="match status" value="1"/>
</dbReference>
<proteinExistence type="inferred from homology"/>
<evidence type="ECO:0000313" key="2">
    <source>
        <dbReference type="EMBL" id="KAJ5703564.1"/>
    </source>
</evidence>
<keyword evidence="3" id="KW-1185">Reference proteome</keyword>
<name>A0AAD6MQD2_9EURO</name>
<protein>
    <recommendedName>
        <fullName evidence="4">Arylamine N-acetyltransferase</fullName>
    </recommendedName>
</protein>
<dbReference type="Pfam" id="PF00797">
    <property type="entry name" value="Acetyltransf_2"/>
    <property type="match status" value="1"/>
</dbReference>
<dbReference type="Proteomes" id="UP001215712">
    <property type="component" value="Unassembled WGS sequence"/>
</dbReference>
<dbReference type="GO" id="GO:0016407">
    <property type="term" value="F:acetyltransferase activity"/>
    <property type="evidence" value="ECO:0007669"/>
    <property type="project" value="InterPro"/>
</dbReference>
<dbReference type="AlphaFoldDB" id="A0AAD6MQD2"/>
<accession>A0AAD6MQD2</accession>
<dbReference type="EMBL" id="JAQJAN010000021">
    <property type="protein sequence ID" value="KAJ5703564.1"/>
    <property type="molecule type" value="Genomic_DNA"/>
</dbReference>
<comment type="caution">
    <text evidence="2">The sequence shown here is derived from an EMBL/GenBank/DDBJ whole genome shotgun (WGS) entry which is preliminary data.</text>
</comment>
<comment type="similarity">
    <text evidence="1">Belongs to the arylamine N-acetyltransferase family.</text>
</comment>
<reference evidence="2" key="2">
    <citation type="submission" date="2023-01" db="EMBL/GenBank/DDBJ databases">
        <authorList>
            <person name="Petersen C."/>
        </authorList>
    </citation>
    <scope>NUCLEOTIDE SEQUENCE</scope>
    <source>
        <strain evidence="2">IBT 17514</strain>
    </source>
</reference>
<evidence type="ECO:0000313" key="3">
    <source>
        <dbReference type="Proteomes" id="UP001215712"/>
    </source>
</evidence>
<dbReference type="InterPro" id="IPR053710">
    <property type="entry name" value="Arylamine_NAT_domain_sf"/>
</dbReference>
<gene>
    <name evidence="2" type="ORF">N7493_011489</name>
</gene>
<sequence length="316" mass="35807">MSSPHPIYTEAQLEKYLQRINHPSHNHGSSLEEVREKIQTDALGTLAELQRLHLAAIPWGNSGLHYSNHHTISLDPEMIFQKMVERRLDGYCMETTGLLFNVLLCLGYRVYATGGRVSRAVATGVDDGQFKSFGHMVLIVAIGDLKYMVDVGFGANCATAPLPLQDGATATRIAPSDMRLVRQSLTASFDKEQKVWVYQSRHNPESNWLPCICFSEVEFLPQDFELMNFGTSQQRTSWFTQTFVCTRMILDPSGQEVIGQDVMVGKQIKRRIHSNTEILEELQNEEDRVRALALHFDMHLRQEEILGIRGLSSELK</sequence>
<organism evidence="2 3">
    <name type="scientific">Penicillium malachiteum</name>
    <dbReference type="NCBI Taxonomy" id="1324776"/>
    <lineage>
        <taxon>Eukaryota</taxon>
        <taxon>Fungi</taxon>
        <taxon>Dikarya</taxon>
        <taxon>Ascomycota</taxon>
        <taxon>Pezizomycotina</taxon>
        <taxon>Eurotiomycetes</taxon>
        <taxon>Eurotiomycetidae</taxon>
        <taxon>Eurotiales</taxon>
        <taxon>Aspergillaceae</taxon>
        <taxon>Penicillium</taxon>
    </lineage>
</organism>
<reference evidence="2" key="1">
    <citation type="journal article" date="2023" name="IMA Fungus">
        <title>Comparative genomic study of the Penicillium genus elucidates a diverse pangenome and 15 lateral gene transfer events.</title>
        <authorList>
            <person name="Petersen C."/>
            <person name="Sorensen T."/>
            <person name="Nielsen M.R."/>
            <person name="Sondergaard T.E."/>
            <person name="Sorensen J.L."/>
            <person name="Fitzpatrick D.A."/>
            <person name="Frisvad J.C."/>
            <person name="Nielsen K.L."/>
        </authorList>
    </citation>
    <scope>NUCLEOTIDE SEQUENCE</scope>
    <source>
        <strain evidence="2">IBT 17514</strain>
    </source>
</reference>
<evidence type="ECO:0000256" key="1">
    <source>
        <dbReference type="ARBA" id="ARBA00006547"/>
    </source>
</evidence>
<dbReference type="PANTHER" id="PTHR11786:SF0">
    <property type="entry name" value="ARYLAMINE N-ACETYLTRANSFERASE 4-RELATED"/>
    <property type="match status" value="1"/>
</dbReference>
<dbReference type="PANTHER" id="PTHR11786">
    <property type="entry name" value="N-HYDROXYARYLAMINE O-ACETYLTRANSFERASE"/>
    <property type="match status" value="1"/>
</dbReference>
<dbReference type="SUPFAM" id="SSF54001">
    <property type="entry name" value="Cysteine proteinases"/>
    <property type="match status" value="1"/>
</dbReference>
<evidence type="ECO:0008006" key="4">
    <source>
        <dbReference type="Google" id="ProtNLM"/>
    </source>
</evidence>